<dbReference type="Proteomes" id="UP001557470">
    <property type="component" value="Unassembled WGS sequence"/>
</dbReference>
<dbReference type="InterPro" id="IPR031667">
    <property type="entry name" value="RDD1"/>
</dbReference>
<feature type="compositionally biased region" description="Acidic residues" evidence="1">
    <location>
        <begin position="87"/>
        <end position="97"/>
    </location>
</feature>
<proteinExistence type="predicted"/>
<evidence type="ECO:0000313" key="3">
    <source>
        <dbReference type="Proteomes" id="UP001557470"/>
    </source>
</evidence>
<dbReference type="PANTHER" id="PTHR14680">
    <property type="entry name" value="SI:DKEY-126G1.9-RELATED"/>
    <property type="match status" value="1"/>
</dbReference>
<feature type="compositionally biased region" description="Basic residues" evidence="1">
    <location>
        <begin position="102"/>
        <end position="115"/>
    </location>
</feature>
<dbReference type="PANTHER" id="PTHR14680:SF1">
    <property type="entry name" value="REQUIRED FOR DRUG-INDUCED DEATH PROTEIN 1"/>
    <property type="match status" value="1"/>
</dbReference>
<reference evidence="2 3" key="1">
    <citation type="submission" date="2024-06" db="EMBL/GenBank/DDBJ databases">
        <authorList>
            <person name="Pan Q."/>
            <person name="Wen M."/>
            <person name="Jouanno E."/>
            <person name="Zahm M."/>
            <person name="Klopp C."/>
            <person name="Cabau C."/>
            <person name="Louis A."/>
            <person name="Berthelot C."/>
            <person name="Parey E."/>
            <person name="Roest Crollius H."/>
            <person name="Montfort J."/>
            <person name="Robinson-Rechavi M."/>
            <person name="Bouchez O."/>
            <person name="Lampietro C."/>
            <person name="Lopez Roques C."/>
            <person name="Donnadieu C."/>
            <person name="Postlethwait J."/>
            <person name="Bobe J."/>
            <person name="Verreycken H."/>
            <person name="Guiguen Y."/>
        </authorList>
    </citation>
    <scope>NUCLEOTIDE SEQUENCE [LARGE SCALE GENOMIC DNA]</scope>
    <source>
        <strain evidence="2">Up_M1</strain>
        <tissue evidence="2">Testis</tissue>
    </source>
</reference>
<dbReference type="EMBL" id="JAGEUA010000007">
    <property type="protein sequence ID" value="KAL0969362.1"/>
    <property type="molecule type" value="Genomic_DNA"/>
</dbReference>
<name>A0ABD0WCI5_UMBPY</name>
<keyword evidence="3" id="KW-1185">Reference proteome</keyword>
<protein>
    <submittedName>
        <fullName evidence="2">Uncharacterized protein</fullName>
    </submittedName>
</protein>
<comment type="caution">
    <text evidence="2">The sequence shown here is derived from an EMBL/GenBank/DDBJ whole genome shotgun (WGS) entry which is preliminary data.</text>
</comment>
<feature type="region of interest" description="Disordered" evidence="1">
    <location>
        <begin position="32"/>
        <end position="65"/>
    </location>
</feature>
<dbReference type="AlphaFoldDB" id="A0ABD0WCI5"/>
<organism evidence="2 3">
    <name type="scientific">Umbra pygmaea</name>
    <name type="common">Eastern mudminnow</name>
    <dbReference type="NCBI Taxonomy" id="75934"/>
    <lineage>
        <taxon>Eukaryota</taxon>
        <taxon>Metazoa</taxon>
        <taxon>Chordata</taxon>
        <taxon>Craniata</taxon>
        <taxon>Vertebrata</taxon>
        <taxon>Euteleostomi</taxon>
        <taxon>Actinopterygii</taxon>
        <taxon>Neopterygii</taxon>
        <taxon>Teleostei</taxon>
        <taxon>Protacanthopterygii</taxon>
        <taxon>Esociformes</taxon>
        <taxon>Umbridae</taxon>
        <taxon>Umbra</taxon>
    </lineage>
</organism>
<evidence type="ECO:0000313" key="2">
    <source>
        <dbReference type="EMBL" id="KAL0969362.1"/>
    </source>
</evidence>
<accession>A0ABD0WCI5</accession>
<evidence type="ECO:0000256" key="1">
    <source>
        <dbReference type="SAM" id="MobiDB-lite"/>
    </source>
</evidence>
<feature type="region of interest" description="Disordered" evidence="1">
    <location>
        <begin position="87"/>
        <end position="115"/>
    </location>
</feature>
<dbReference type="Pfam" id="PF15828">
    <property type="entry name" value="RDD1"/>
    <property type="match status" value="1"/>
</dbReference>
<sequence length="160" mass="18274">MSNKNTLGSASEDLKTVFENVELQCYEVEGGEGREYRKRQRKTERSGTRVTSAGEAVRASTVKTKIPPKKTSREVYIALLPDRYEPLIEEEENEGEDERIKQEKKKRKKEKHKKYRKNLGKALRFSWRCLVAGLQSLASGYATPLSATATLVTQVHRTNQ</sequence>
<gene>
    <name evidence="2" type="ORF">UPYG_G00226080</name>
</gene>